<accession>A0A484BYN8</accession>
<organism evidence="2 3">
    <name type="scientific">Perca flavescens</name>
    <name type="common">American yellow perch</name>
    <name type="synonym">Morone flavescens</name>
    <dbReference type="NCBI Taxonomy" id="8167"/>
    <lineage>
        <taxon>Eukaryota</taxon>
        <taxon>Metazoa</taxon>
        <taxon>Chordata</taxon>
        <taxon>Craniata</taxon>
        <taxon>Vertebrata</taxon>
        <taxon>Euteleostomi</taxon>
        <taxon>Actinopterygii</taxon>
        <taxon>Neopterygii</taxon>
        <taxon>Teleostei</taxon>
        <taxon>Neoteleostei</taxon>
        <taxon>Acanthomorphata</taxon>
        <taxon>Eupercaria</taxon>
        <taxon>Perciformes</taxon>
        <taxon>Percoidei</taxon>
        <taxon>Percidae</taxon>
        <taxon>Percinae</taxon>
        <taxon>Perca</taxon>
    </lineage>
</organism>
<dbReference type="PANTHER" id="PTHR34153">
    <property type="entry name" value="SI:CH211-262H13.3-RELATED-RELATED"/>
    <property type="match status" value="1"/>
</dbReference>
<dbReference type="EMBL" id="SCKG01000035">
    <property type="protein sequence ID" value="TDG95926.1"/>
    <property type="molecule type" value="Genomic_DNA"/>
</dbReference>
<evidence type="ECO:0000313" key="3">
    <source>
        <dbReference type="Proteomes" id="UP000295070"/>
    </source>
</evidence>
<reference evidence="2 3" key="1">
    <citation type="submission" date="2019-01" db="EMBL/GenBank/DDBJ databases">
        <title>A chromosome-scale genome assembly of the yellow perch, Perca flavescens.</title>
        <authorList>
            <person name="Feron R."/>
            <person name="Morvezen R."/>
            <person name="Bestin A."/>
            <person name="Haffray P."/>
            <person name="Klopp C."/>
            <person name="Zahm M."/>
            <person name="Cabau C."/>
            <person name="Roques C."/>
            <person name="Donnadieu C."/>
            <person name="Bouchez O."/>
            <person name="Christie M."/>
            <person name="Larson W."/>
            <person name="Guiguen Y."/>
        </authorList>
    </citation>
    <scope>NUCLEOTIDE SEQUENCE [LARGE SCALE GENOMIC DNA]</scope>
    <source>
        <strain evidence="2">YP-PL-M2</strain>
        <tissue evidence="2">Blood</tissue>
    </source>
</reference>
<keyword evidence="3" id="KW-1185">Reference proteome</keyword>
<evidence type="ECO:0000259" key="1">
    <source>
        <dbReference type="Pfam" id="PF16064"/>
    </source>
</evidence>
<feature type="domain" description="DUF4806" evidence="1">
    <location>
        <begin position="124"/>
        <end position="202"/>
    </location>
</feature>
<sequence>PTAQRVASPTVQRVASPTAQRVASSTVQQIASPTAQRVASSTVQQIASPTVQQIASPTAQRVASSTVQQIASPTVQRFASPSCEAMFFKRLTIVEEIKETQKVHGKMLNVLLKKQDTSVMEVPDGVVFPLQTQADVEALEERLGDRSLMSAVVAMVADIGGTNVDDATRRMMKYILSNELALDYNMFGRHGKKKFKDLCLFNVVYEALKKNSLTAQVNQQEA</sequence>
<comment type="caution">
    <text evidence="2">The sequence shown here is derived from an EMBL/GenBank/DDBJ whole genome shotgun (WGS) entry which is preliminary data.</text>
</comment>
<name>A0A484BYN8_PERFV</name>
<protein>
    <recommendedName>
        <fullName evidence="1">DUF4806 domain-containing protein</fullName>
    </recommendedName>
</protein>
<feature type="non-terminal residue" evidence="2">
    <location>
        <position position="1"/>
    </location>
</feature>
<dbReference type="STRING" id="8167.A0A484BYN8"/>
<gene>
    <name evidence="2" type="ORF">EPR50_G00243780</name>
</gene>
<dbReference type="Pfam" id="PF16064">
    <property type="entry name" value="DUF4806"/>
    <property type="match status" value="1"/>
</dbReference>
<evidence type="ECO:0000313" key="2">
    <source>
        <dbReference type="EMBL" id="TDG95926.1"/>
    </source>
</evidence>
<proteinExistence type="predicted"/>
<dbReference type="InterPro" id="IPR032071">
    <property type="entry name" value="DUF4806"/>
</dbReference>
<dbReference type="AlphaFoldDB" id="A0A484BYN8"/>
<dbReference type="Proteomes" id="UP000295070">
    <property type="component" value="Unassembled WGS sequence"/>
</dbReference>
<dbReference type="PANTHER" id="PTHR34153:SF2">
    <property type="entry name" value="SI:CH211-262H13.3-RELATED"/>
    <property type="match status" value="1"/>
</dbReference>